<proteinExistence type="predicted"/>
<name>A0AAD3SBC8_NEPGR</name>
<evidence type="ECO:0000313" key="1">
    <source>
        <dbReference type="EMBL" id="GMH07705.1"/>
    </source>
</evidence>
<organism evidence="1 2">
    <name type="scientific">Nepenthes gracilis</name>
    <name type="common">Slender pitcher plant</name>
    <dbReference type="NCBI Taxonomy" id="150966"/>
    <lineage>
        <taxon>Eukaryota</taxon>
        <taxon>Viridiplantae</taxon>
        <taxon>Streptophyta</taxon>
        <taxon>Embryophyta</taxon>
        <taxon>Tracheophyta</taxon>
        <taxon>Spermatophyta</taxon>
        <taxon>Magnoliopsida</taxon>
        <taxon>eudicotyledons</taxon>
        <taxon>Gunneridae</taxon>
        <taxon>Pentapetalae</taxon>
        <taxon>Caryophyllales</taxon>
        <taxon>Nepenthaceae</taxon>
        <taxon>Nepenthes</taxon>
    </lineage>
</organism>
<dbReference type="EMBL" id="BSYO01000007">
    <property type="protein sequence ID" value="GMH07705.1"/>
    <property type="molecule type" value="Genomic_DNA"/>
</dbReference>
<keyword evidence="2" id="KW-1185">Reference proteome</keyword>
<comment type="caution">
    <text evidence="1">The sequence shown here is derived from an EMBL/GenBank/DDBJ whole genome shotgun (WGS) entry which is preliminary data.</text>
</comment>
<sequence>MYIWSGTRKWDSEVYMSITVRLIVVDLLESAPHSNETTEAPISTIRKKLRALSSSNLQRILNSSISLNRLPKLEEF</sequence>
<dbReference type="AlphaFoldDB" id="A0AAD3SBC8"/>
<accession>A0AAD3SBC8</accession>
<reference evidence="1" key="1">
    <citation type="submission" date="2023-05" db="EMBL/GenBank/DDBJ databases">
        <title>Nepenthes gracilis genome sequencing.</title>
        <authorList>
            <person name="Fukushima K."/>
        </authorList>
    </citation>
    <scope>NUCLEOTIDE SEQUENCE</scope>
    <source>
        <strain evidence="1">SING2019-196</strain>
    </source>
</reference>
<gene>
    <name evidence="1" type="ORF">Nepgr_009545</name>
</gene>
<protein>
    <submittedName>
        <fullName evidence="1">Uncharacterized protein</fullName>
    </submittedName>
</protein>
<evidence type="ECO:0000313" key="2">
    <source>
        <dbReference type="Proteomes" id="UP001279734"/>
    </source>
</evidence>
<dbReference type="Proteomes" id="UP001279734">
    <property type="component" value="Unassembled WGS sequence"/>
</dbReference>